<proteinExistence type="predicted"/>
<organism evidence="1 2">
    <name type="scientific">Hymenobacter cyanobacteriorum</name>
    <dbReference type="NCBI Taxonomy" id="2926463"/>
    <lineage>
        <taxon>Bacteria</taxon>
        <taxon>Pseudomonadati</taxon>
        <taxon>Bacteroidota</taxon>
        <taxon>Cytophagia</taxon>
        <taxon>Cytophagales</taxon>
        <taxon>Hymenobacteraceae</taxon>
        <taxon>Hymenobacter</taxon>
    </lineage>
</organism>
<dbReference type="Proteomes" id="UP001139193">
    <property type="component" value="Unassembled WGS sequence"/>
</dbReference>
<sequence length="126" mass="13960">MGLLRKRFCFTGEPPTVETIIARLEELTAEQITCEYVKDEQGFFAVEASSKTIAGGFTLLLPTLEEPSYEALCGMGSTPTYLLDAVAAVLLELGGTDEYATDEYAVQLPAAAYQPWRLAKEWYQKH</sequence>
<reference evidence="1" key="1">
    <citation type="submission" date="2022-03" db="EMBL/GenBank/DDBJ databases">
        <title>Bacterial whole genome sequence for Hymenobacter sp. DH14.</title>
        <authorList>
            <person name="Le V."/>
        </authorList>
    </citation>
    <scope>NUCLEOTIDE SEQUENCE</scope>
    <source>
        <strain evidence="1">DH14</strain>
    </source>
</reference>
<comment type="caution">
    <text evidence="1">The sequence shown here is derived from an EMBL/GenBank/DDBJ whole genome shotgun (WGS) entry which is preliminary data.</text>
</comment>
<dbReference type="AlphaFoldDB" id="A0A9X1VM27"/>
<gene>
    <name evidence="1" type="ORF">MON38_18995</name>
</gene>
<evidence type="ECO:0000313" key="2">
    <source>
        <dbReference type="Proteomes" id="UP001139193"/>
    </source>
</evidence>
<dbReference type="EMBL" id="JALBGC010000005">
    <property type="protein sequence ID" value="MCI1189515.1"/>
    <property type="molecule type" value="Genomic_DNA"/>
</dbReference>
<keyword evidence="2" id="KW-1185">Reference proteome</keyword>
<evidence type="ECO:0000313" key="1">
    <source>
        <dbReference type="EMBL" id="MCI1189515.1"/>
    </source>
</evidence>
<dbReference type="RefSeq" id="WP_241937741.1">
    <property type="nucleotide sequence ID" value="NZ_JALBGC010000005.1"/>
</dbReference>
<accession>A0A9X1VM27</accession>
<name>A0A9X1VM27_9BACT</name>
<protein>
    <submittedName>
        <fullName evidence="1">Uncharacterized protein</fullName>
    </submittedName>
</protein>